<accession>L7RD61</accession>
<dbReference type="EMBL" id="JX962719">
    <property type="protein sequence ID" value="AGC02013.1"/>
    <property type="molecule type" value="Genomic_DNA"/>
</dbReference>
<name>L7RD61_9VIRU</name>
<dbReference type="KEGG" id="vg:14445567"/>
<proteinExistence type="predicted"/>
<reference evidence="1 2" key="1">
    <citation type="journal article" date="2012" name="Genome Biol. Evol.">
        <title>Related Giant Viruses in Distant Locations and Different Habitats: Acanthamoeba polyphaga moumouvirus Represents a Third Lineage of the Mimiviridae That Is Close to the Megavirus Lineage.</title>
        <authorList>
            <person name="Yoosuf N."/>
            <person name="Yutin N."/>
            <person name="Colson P."/>
            <person name="Shabalina S.A."/>
            <person name="Pagnier I."/>
            <person name="Robert C."/>
            <person name="Azza S."/>
            <person name="Klose T."/>
            <person name="Wong J."/>
            <person name="Rossmann M.G."/>
            <person name="La Scola B."/>
            <person name="Raoult D."/>
            <person name="Koonin E.V."/>
        </authorList>
    </citation>
    <scope>NUCLEOTIDE SEQUENCE [LARGE SCALE GENOMIC DNA]</scope>
    <source>
        <strain evidence="1 2">M10A</strain>
    </source>
</reference>
<dbReference type="RefSeq" id="YP_007354449.1">
    <property type="nucleotide sequence ID" value="NC_020104.1"/>
</dbReference>
<gene>
    <name evidence="1" type="ORF">Moumou_00479</name>
</gene>
<dbReference type="GeneID" id="14445567"/>
<dbReference type="Proteomes" id="UP000201640">
    <property type="component" value="Segment"/>
</dbReference>
<evidence type="ECO:0000313" key="1">
    <source>
        <dbReference type="EMBL" id="AGC02013.1"/>
    </source>
</evidence>
<keyword evidence="2" id="KW-1185">Reference proteome</keyword>
<protein>
    <submittedName>
        <fullName evidence="1">Uncharacterized protein</fullName>
    </submittedName>
</protein>
<evidence type="ECO:0000313" key="2">
    <source>
        <dbReference type="Proteomes" id="UP000201640"/>
    </source>
</evidence>
<sequence length="668" mass="79730">MSSANGFLYRKIKQIFLDDMNNIYILDKRNILYLCKNDKFYPFIFDFEKIFKCFMIDKYTYIVYHDNTISIFDENLIEINLSYSRLVRNNISDVQYYSDDQIVVILEEGQIYINFDISNLNMNYEIKTLNNPRTGNIPYNKIKMVKNLLFAQKNNIIDIFNVSQDGVAYIKTINLSIYPDVNIVDDLDFVSIMTINNINSLMKNNCCPFINNEIYLNKGYCIYKANNFLVCYYDINIFQEVIKPFTLLIPQEKIQTVKYHDNKYVMTIIFEPHDEMELETNNDFYVLLYKKNYYKIDDKFEKIIFDEDLINFDNFYVDKDDNIISLDLNYQESIVDQLSSIIPNLYRLNFESVYQFEQVNDYGKVISYGDGVTRHVYNNLRQEIDDLLKNNLEKLDKKKAFKLGQLIYFANTDGGEFFNNIHPYFFYLMSNKADFELLIRKFKSESYELFMKQYEQYSKNPEMLIDLGIENKNYLEYIFSSDLCDNQIELYKYIVKGFKYLYKRNSNYKFLKKCCIPHLINRLVSSGLYEISLKIFIKNNKVDLERFDDFKNIFMNIFSKLSPKEISIFSQNITGSQYYFGDINIIYAYKKPQIIEYKVFDENEILQNTGNDILPIETINRPIVKKDTKPEYQISTCARELMIYVEPSENNIQKIIDCLIIQDNYLKN</sequence>
<dbReference type="OrthoDB" id="7917at10239"/>
<organism evidence="1 2">
    <name type="scientific">Acanthamoeba polyphaga moumouvirus</name>
    <dbReference type="NCBI Taxonomy" id="1269028"/>
    <lineage>
        <taxon>Viruses</taxon>
        <taxon>Varidnaviria</taxon>
        <taxon>Bamfordvirae</taxon>
        <taxon>Nucleocytoviricota</taxon>
        <taxon>Megaviricetes</taxon>
        <taxon>Imitervirales</taxon>
        <taxon>Mimiviridae</taxon>
        <taxon>Megamimivirinae</taxon>
        <taxon>Moumouvirus</taxon>
    </lineage>
</organism>